<organism evidence="3 4">
    <name type="scientific">Tistlia consotensis USBA 355</name>
    <dbReference type="NCBI Taxonomy" id="560819"/>
    <lineage>
        <taxon>Bacteria</taxon>
        <taxon>Pseudomonadati</taxon>
        <taxon>Pseudomonadota</taxon>
        <taxon>Alphaproteobacteria</taxon>
        <taxon>Rhodospirillales</taxon>
        <taxon>Rhodovibrionaceae</taxon>
        <taxon>Tistlia</taxon>
    </lineage>
</organism>
<dbReference type="Gene3D" id="3.40.5.80">
    <property type="match status" value="1"/>
</dbReference>
<keyword evidence="4" id="KW-1185">Reference proteome</keyword>
<sequence>MMGRTMNSVRITARSPGFRRAGLAHPAEAVEHPAERFTPEQLAQLL</sequence>
<accession>A0A1Y6CXG2</accession>
<protein>
    <recommendedName>
        <fullName evidence="2">Mu-like prophage FluMu N-terminal domain-containing protein</fullName>
    </recommendedName>
</protein>
<feature type="compositionally biased region" description="Basic and acidic residues" evidence="1">
    <location>
        <begin position="28"/>
        <end position="38"/>
    </location>
</feature>
<evidence type="ECO:0000313" key="4">
    <source>
        <dbReference type="Proteomes" id="UP000192917"/>
    </source>
</evidence>
<name>A0A1Y6CXG2_9PROT</name>
<dbReference type="STRING" id="560819.SAMN05428998_1841"/>
<evidence type="ECO:0000259" key="2">
    <source>
        <dbReference type="Pfam" id="PF17891"/>
    </source>
</evidence>
<feature type="domain" description="Mu-like prophage FluMu N-terminal" evidence="2">
    <location>
        <begin position="15"/>
        <end position="45"/>
    </location>
</feature>
<proteinExistence type="predicted"/>
<dbReference type="EMBL" id="FWZX01000084">
    <property type="protein sequence ID" value="SMF86258.1"/>
    <property type="molecule type" value="Genomic_DNA"/>
</dbReference>
<dbReference type="AlphaFoldDB" id="A0A1Y6CXG2"/>
<reference evidence="3 4" key="1">
    <citation type="submission" date="2017-04" db="EMBL/GenBank/DDBJ databases">
        <authorList>
            <person name="Afonso C.L."/>
            <person name="Miller P.J."/>
            <person name="Scott M.A."/>
            <person name="Spackman E."/>
            <person name="Goraichik I."/>
            <person name="Dimitrov K.M."/>
            <person name="Suarez D.L."/>
            <person name="Swayne D.E."/>
        </authorList>
    </citation>
    <scope>NUCLEOTIDE SEQUENCE [LARGE SCALE GENOMIC DNA]</scope>
    <source>
        <strain evidence="3 4">USBA 355</strain>
    </source>
</reference>
<feature type="region of interest" description="Disordered" evidence="1">
    <location>
        <begin position="24"/>
        <end position="46"/>
    </location>
</feature>
<dbReference type="SUPFAM" id="SSF160059">
    <property type="entry name" value="PriA/YqbF domain"/>
    <property type="match status" value="1"/>
</dbReference>
<gene>
    <name evidence="3" type="ORF">SAMN05428998_1841</name>
</gene>
<dbReference type="Pfam" id="PF17891">
    <property type="entry name" value="FluMu_N"/>
    <property type="match status" value="1"/>
</dbReference>
<dbReference type="InterPro" id="IPR041227">
    <property type="entry name" value="FluMu_N"/>
</dbReference>
<dbReference type="RefSeq" id="WP_218822995.1">
    <property type="nucleotide sequence ID" value="NZ_FWZX01000084.1"/>
</dbReference>
<feature type="non-terminal residue" evidence="3">
    <location>
        <position position="46"/>
    </location>
</feature>
<dbReference type="Proteomes" id="UP000192917">
    <property type="component" value="Unassembled WGS sequence"/>
</dbReference>
<evidence type="ECO:0000313" key="3">
    <source>
        <dbReference type="EMBL" id="SMF86258.1"/>
    </source>
</evidence>
<evidence type="ECO:0000256" key="1">
    <source>
        <dbReference type="SAM" id="MobiDB-lite"/>
    </source>
</evidence>